<reference evidence="2 3" key="1">
    <citation type="submission" date="2022-01" db="EMBL/GenBank/DDBJ databases">
        <title>A chromosomal length assembly of Cordylochernes scorpioides.</title>
        <authorList>
            <person name="Zeh D."/>
            <person name="Zeh J."/>
        </authorList>
    </citation>
    <scope>NUCLEOTIDE SEQUENCE [LARGE SCALE GENOMIC DNA]</scope>
    <source>
        <strain evidence="2">IN4F17</strain>
        <tissue evidence="2">Whole Body</tissue>
    </source>
</reference>
<evidence type="ECO:0000313" key="3">
    <source>
        <dbReference type="Proteomes" id="UP001235939"/>
    </source>
</evidence>
<proteinExistence type="predicted"/>
<dbReference type="EMBL" id="CP092872">
    <property type="protein sequence ID" value="UYV73008.1"/>
    <property type="molecule type" value="Genomic_DNA"/>
</dbReference>
<accession>A0ABY6KVW5</accession>
<gene>
    <name evidence="2" type="ORF">LAZ67_10001503</name>
</gene>
<sequence>MPPMSGPFTILKQISPVNNEIDKPQSNLGKTTMVIHSSKLRPYYPKEGFELKLTKSKIPTLEKKQTNKWHLSQDTWSLVVVLMTGKTLQVELVDACDFCLATAACRLEDGCVVRPKVGNFSPAYFVGFSAVSLGGRLIGRFVGLAADFSPTNQRIAHDLRKYGIQFTYRSTSTTGHILRNPITKPGVKHDVQHKSNAIYSVACNDCESVYVGETGRKIENRIKEHKYNIRSKDPRSLLYQHTLNTGHSFDLDNPICHYNNIKYKGERLILESLVSGCKDSINRRIDVPEQFRCLFKRV</sequence>
<protein>
    <recommendedName>
        <fullName evidence="1">GIY-YIG domain-containing protein</fullName>
    </recommendedName>
</protein>
<dbReference type="Proteomes" id="UP001235939">
    <property type="component" value="Chromosome 10"/>
</dbReference>
<evidence type="ECO:0000259" key="1">
    <source>
        <dbReference type="Pfam" id="PF01541"/>
    </source>
</evidence>
<dbReference type="Gene3D" id="3.40.1440.10">
    <property type="entry name" value="GIY-YIG endonuclease"/>
    <property type="match status" value="1"/>
</dbReference>
<dbReference type="Pfam" id="PF01541">
    <property type="entry name" value="GIY-YIG"/>
    <property type="match status" value="1"/>
</dbReference>
<organism evidence="2 3">
    <name type="scientific">Cordylochernes scorpioides</name>
    <dbReference type="NCBI Taxonomy" id="51811"/>
    <lineage>
        <taxon>Eukaryota</taxon>
        <taxon>Metazoa</taxon>
        <taxon>Ecdysozoa</taxon>
        <taxon>Arthropoda</taxon>
        <taxon>Chelicerata</taxon>
        <taxon>Arachnida</taxon>
        <taxon>Pseudoscorpiones</taxon>
        <taxon>Cheliferoidea</taxon>
        <taxon>Chernetidae</taxon>
        <taxon>Cordylochernes</taxon>
    </lineage>
</organism>
<feature type="domain" description="GIY-YIG" evidence="1">
    <location>
        <begin position="197"/>
        <end position="234"/>
    </location>
</feature>
<keyword evidence="3" id="KW-1185">Reference proteome</keyword>
<name>A0ABY6KVW5_9ARAC</name>
<evidence type="ECO:0000313" key="2">
    <source>
        <dbReference type="EMBL" id="UYV73008.1"/>
    </source>
</evidence>
<dbReference type="InterPro" id="IPR035901">
    <property type="entry name" value="GIY-YIG_endonuc_sf"/>
</dbReference>
<dbReference type="InterPro" id="IPR000305">
    <property type="entry name" value="GIY-YIG_endonuc"/>
</dbReference>